<dbReference type="EMBL" id="CAGKOT010000029">
    <property type="protein sequence ID" value="CAB5371545.1"/>
    <property type="molecule type" value="Genomic_DNA"/>
</dbReference>
<gene>
    <name evidence="1" type="ORF">CHRIB12_LOCUS13131</name>
</gene>
<evidence type="ECO:0000313" key="1">
    <source>
        <dbReference type="EMBL" id="CAB5371545.1"/>
    </source>
</evidence>
<organism evidence="1 2">
    <name type="scientific">Rhizophagus irregularis</name>
    <dbReference type="NCBI Taxonomy" id="588596"/>
    <lineage>
        <taxon>Eukaryota</taxon>
        <taxon>Fungi</taxon>
        <taxon>Fungi incertae sedis</taxon>
        <taxon>Mucoromycota</taxon>
        <taxon>Glomeromycotina</taxon>
        <taxon>Glomeromycetes</taxon>
        <taxon>Glomerales</taxon>
        <taxon>Glomeraceae</taxon>
        <taxon>Rhizophagus</taxon>
    </lineage>
</organism>
<comment type="caution">
    <text evidence="1">The sequence shown here is derived from an EMBL/GenBank/DDBJ whole genome shotgun (WGS) entry which is preliminary data.</text>
</comment>
<protein>
    <submittedName>
        <fullName evidence="1">Uncharacterized protein</fullName>
    </submittedName>
</protein>
<dbReference type="Proteomes" id="UP000684084">
    <property type="component" value="Unassembled WGS sequence"/>
</dbReference>
<dbReference type="AlphaFoldDB" id="A0A915ZCK7"/>
<name>A0A915ZCK7_9GLOM</name>
<accession>A0A915ZCK7</accession>
<proteinExistence type="predicted"/>
<sequence length="124" mass="14883">MGTCTQILSHLGKKRKRGNRRAMVKEYDDNKYFRDYVSTEIQKLKMLKAIWELFLKKKVKRIRATEEFGHELKENDLIYNEEDRFVRHTRQNSHKVSLEGGILRRSNFKCYENTHSKIMCQLGT</sequence>
<reference evidence="1" key="1">
    <citation type="submission" date="2020-05" db="EMBL/GenBank/DDBJ databases">
        <authorList>
            <person name="Rincon C."/>
            <person name="Sanders R I."/>
            <person name="Robbins C."/>
            <person name="Chaturvedi A."/>
        </authorList>
    </citation>
    <scope>NUCLEOTIDE SEQUENCE</scope>
    <source>
        <strain evidence="1">CHB12</strain>
    </source>
</reference>
<evidence type="ECO:0000313" key="2">
    <source>
        <dbReference type="Proteomes" id="UP000684084"/>
    </source>
</evidence>